<name>A0A9P3LE00_9APHY</name>
<evidence type="ECO:0000256" key="1">
    <source>
        <dbReference type="SAM" id="Coils"/>
    </source>
</evidence>
<dbReference type="Proteomes" id="UP000703269">
    <property type="component" value="Unassembled WGS sequence"/>
</dbReference>
<accession>A0A9P3LE00</accession>
<comment type="caution">
    <text evidence="3">The sequence shown here is derived from an EMBL/GenBank/DDBJ whole genome shotgun (WGS) entry which is preliminary data.</text>
</comment>
<protein>
    <submittedName>
        <fullName evidence="3">Uncharacterized protein</fullName>
    </submittedName>
</protein>
<feature type="compositionally biased region" description="Low complexity" evidence="2">
    <location>
        <begin position="311"/>
        <end position="334"/>
    </location>
</feature>
<dbReference type="OrthoDB" id="2505754at2759"/>
<feature type="compositionally biased region" description="Low complexity" evidence="2">
    <location>
        <begin position="346"/>
        <end position="368"/>
    </location>
</feature>
<feature type="region of interest" description="Disordered" evidence="2">
    <location>
        <begin position="157"/>
        <end position="184"/>
    </location>
</feature>
<dbReference type="AlphaFoldDB" id="A0A9P3LE00"/>
<evidence type="ECO:0000313" key="3">
    <source>
        <dbReference type="EMBL" id="GJE91104.1"/>
    </source>
</evidence>
<reference evidence="3 4" key="1">
    <citation type="submission" date="2021-08" db="EMBL/GenBank/DDBJ databases">
        <title>Draft Genome Sequence of Phanerochaete sordida strain YK-624.</title>
        <authorList>
            <person name="Mori T."/>
            <person name="Dohra H."/>
            <person name="Suzuki T."/>
            <person name="Kawagishi H."/>
            <person name="Hirai H."/>
        </authorList>
    </citation>
    <scope>NUCLEOTIDE SEQUENCE [LARGE SCALE GENOMIC DNA]</scope>
    <source>
        <strain evidence="3 4">YK-624</strain>
    </source>
</reference>
<evidence type="ECO:0000313" key="4">
    <source>
        <dbReference type="Proteomes" id="UP000703269"/>
    </source>
</evidence>
<feature type="compositionally biased region" description="Polar residues" evidence="2">
    <location>
        <begin position="439"/>
        <end position="455"/>
    </location>
</feature>
<proteinExistence type="predicted"/>
<feature type="compositionally biased region" description="Polar residues" evidence="2">
    <location>
        <begin position="160"/>
        <end position="174"/>
    </location>
</feature>
<feature type="compositionally biased region" description="Basic and acidic residues" evidence="2">
    <location>
        <begin position="1"/>
        <end position="11"/>
    </location>
</feature>
<feature type="region of interest" description="Disordered" evidence="2">
    <location>
        <begin position="1"/>
        <end position="23"/>
    </location>
</feature>
<feature type="compositionally biased region" description="Low complexity" evidence="2">
    <location>
        <begin position="386"/>
        <end position="396"/>
    </location>
</feature>
<feature type="compositionally biased region" description="Low complexity" evidence="2">
    <location>
        <begin position="412"/>
        <end position="435"/>
    </location>
</feature>
<gene>
    <name evidence="3" type="ORF">PsYK624_072530</name>
</gene>
<dbReference type="EMBL" id="BPQB01000019">
    <property type="protein sequence ID" value="GJE91104.1"/>
    <property type="molecule type" value="Genomic_DNA"/>
</dbReference>
<keyword evidence="1" id="KW-0175">Coiled coil</keyword>
<keyword evidence="4" id="KW-1185">Reference proteome</keyword>
<feature type="coiled-coil region" evidence="1">
    <location>
        <begin position="253"/>
        <end position="287"/>
    </location>
</feature>
<feature type="coiled-coil region" evidence="1">
    <location>
        <begin position="65"/>
        <end position="127"/>
    </location>
</feature>
<evidence type="ECO:0000256" key="2">
    <source>
        <dbReference type="SAM" id="MobiDB-lite"/>
    </source>
</evidence>
<organism evidence="3 4">
    <name type="scientific">Phanerochaete sordida</name>
    <dbReference type="NCBI Taxonomy" id="48140"/>
    <lineage>
        <taxon>Eukaryota</taxon>
        <taxon>Fungi</taxon>
        <taxon>Dikarya</taxon>
        <taxon>Basidiomycota</taxon>
        <taxon>Agaricomycotina</taxon>
        <taxon>Agaricomycetes</taxon>
        <taxon>Polyporales</taxon>
        <taxon>Phanerochaetaceae</taxon>
        <taxon>Phanerochaete</taxon>
    </lineage>
</organism>
<feature type="region of interest" description="Disordered" evidence="2">
    <location>
        <begin position="302"/>
        <end position="455"/>
    </location>
</feature>
<sequence>MSLHDYDDAQYVHDYNPQRNSRNSIDLSLELERQLDMESLPTSPSDPRFAIRPTSFDPSVLESLVTSLRLTLDKTEAERDELKTRLSESETRELGLTDALDSVSEKCARLEEELAAAVAKSQEEQDAVIMLRGKLEDSRRALMRLQTEGRRMTLDLSRAGPSNFTTGPPSSRRSSFVPLTGSGVSTDRALGHRRIVSVSEPGSHMRDLPSPPHSARLEPLQLVDGASSRNSRRISGFFGRTSPNPDLPPTEDASEIEELRRELQAVKDQLEETRVELTEAKEGQEASETCVRALRTFIEENSIGMQPPGARPTAQTAQSAPAPSAAPNTSGTPAGASRWGFKLWNASTAATASPPSSSPAPSSMPVAANGATNGAPLSRRVTGFFTTRSSISSTSSAPRPHSNQQEPVCNGSDSSSVDSSTEPISPSSELPPSSIMVHNDSTNSSYPLTDSPAHNSKVLSSVDLVDRLESTGLE</sequence>